<dbReference type="EMBL" id="RHGB01000003">
    <property type="protein sequence ID" value="RNL66789.1"/>
    <property type="molecule type" value="Genomic_DNA"/>
</dbReference>
<dbReference type="InterPro" id="IPR038763">
    <property type="entry name" value="DHH_sf"/>
</dbReference>
<dbReference type="RefSeq" id="WP_123181656.1">
    <property type="nucleotide sequence ID" value="NZ_RHGB01000003.1"/>
</dbReference>
<organism evidence="2 3">
    <name type="scientific">Zhongshania marina</name>
    <dbReference type="NCBI Taxonomy" id="2304603"/>
    <lineage>
        <taxon>Bacteria</taxon>
        <taxon>Pseudomonadati</taxon>
        <taxon>Pseudomonadota</taxon>
        <taxon>Gammaproteobacteria</taxon>
        <taxon>Cellvibrionales</taxon>
        <taxon>Spongiibacteraceae</taxon>
        <taxon>Zhongshania</taxon>
    </lineage>
</organism>
<dbReference type="Pfam" id="PF02272">
    <property type="entry name" value="DHHA1"/>
    <property type="match status" value="1"/>
</dbReference>
<reference evidence="2 3" key="1">
    <citation type="submission" date="2018-10" db="EMBL/GenBank/DDBJ databases">
        <title>Draft genome sequence of Zhongshania sp. DSW25-10.</title>
        <authorList>
            <person name="Oh J."/>
        </authorList>
    </citation>
    <scope>NUCLEOTIDE SEQUENCE [LARGE SCALE GENOMIC DNA]</scope>
    <source>
        <strain evidence="2 3">DSW25-10</strain>
    </source>
</reference>
<evidence type="ECO:0000259" key="1">
    <source>
        <dbReference type="Pfam" id="PF02272"/>
    </source>
</evidence>
<accession>A0ABX9W6U3</accession>
<evidence type="ECO:0000313" key="2">
    <source>
        <dbReference type="EMBL" id="RNL66789.1"/>
    </source>
</evidence>
<evidence type="ECO:0000313" key="3">
    <source>
        <dbReference type="Proteomes" id="UP000274695"/>
    </source>
</evidence>
<dbReference type="Proteomes" id="UP000274695">
    <property type="component" value="Unassembled WGS sequence"/>
</dbReference>
<sequence length="321" mass="34932">MAYIDVFNGDADGICALLQLRIDQPRSSQLITGVKRDIALLKRVEAGAGDEITVLDVSLDKNRDGLNRVLAAGAAVLYVDHHFAGEIPESALLNAKINTSADVCTSLLVNGHLQGRCAEWAVVGAFGDNLRKSALSLSAQIGLSEKDVSQFENLGIYLNYNGYGESLDDLHFKPEDLFLAMLPFASPKDFIVNARATFEKLQQGYQTDMLQAKTLSPEQQSTSTAIFILPNEAWARRVSGVFSNDLANEYPNRAHAVLTEKSNGNYLVSVRAPLSNKVGADEFCRRFATGGGRAAAAGINDLEPADLNLFMSSFDQYYMNI</sequence>
<protein>
    <submittedName>
        <fullName evidence="2">DHH family phosphoesterase</fullName>
    </submittedName>
</protein>
<feature type="domain" description="DHHA1" evidence="1">
    <location>
        <begin position="231"/>
        <end position="317"/>
    </location>
</feature>
<dbReference type="SUPFAM" id="SSF64182">
    <property type="entry name" value="DHH phosphoesterases"/>
    <property type="match status" value="1"/>
</dbReference>
<comment type="caution">
    <text evidence="2">The sequence shown here is derived from an EMBL/GenBank/DDBJ whole genome shotgun (WGS) entry which is preliminary data.</text>
</comment>
<gene>
    <name evidence="2" type="ORF">D0911_04435</name>
</gene>
<dbReference type="InterPro" id="IPR003156">
    <property type="entry name" value="DHHA1_dom"/>
</dbReference>
<proteinExistence type="predicted"/>
<name>A0ABX9W6U3_9GAMM</name>
<keyword evidence="3" id="KW-1185">Reference proteome</keyword>